<dbReference type="InterPro" id="IPR036611">
    <property type="entry name" value="Trigger_fac_ribosome-bd_sf"/>
</dbReference>
<evidence type="ECO:0000256" key="7">
    <source>
        <dbReference type="SAM" id="Coils"/>
    </source>
</evidence>
<dbReference type="Proteomes" id="UP000232323">
    <property type="component" value="Unassembled WGS sequence"/>
</dbReference>
<dbReference type="InterPro" id="IPR008880">
    <property type="entry name" value="Trigger_fac_C"/>
</dbReference>
<keyword evidence="4" id="KW-0697">Rotamase</keyword>
<name>A0A250XDQ2_9CHLO</name>
<accession>A0A250XDQ2</accession>
<dbReference type="GO" id="GO:0051083">
    <property type="term" value="P:'de novo' cotranslational protein folding"/>
    <property type="evidence" value="ECO:0007669"/>
    <property type="project" value="TreeGrafter"/>
</dbReference>
<feature type="coiled-coil region" evidence="7">
    <location>
        <begin position="467"/>
        <end position="498"/>
    </location>
</feature>
<evidence type="ECO:0000256" key="3">
    <source>
        <dbReference type="ARBA" id="ARBA00013194"/>
    </source>
</evidence>
<evidence type="ECO:0000256" key="6">
    <source>
        <dbReference type="ARBA" id="ARBA00023235"/>
    </source>
</evidence>
<dbReference type="GO" id="GO:0043335">
    <property type="term" value="P:protein unfolding"/>
    <property type="evidence" value="ECO:0007669"/>
    <property type="project" value="TreeGrafter"/>
</dbReference>
<dbReference type="InterPro" id="IPR027304">
    <property type="entry name" value="Trigger_fact/SurA_dom_sf"/>
</dbReference>
<evidence type="ECO:0000256" key="1">
    <source>
        <dbReference type="ARBA" id="ARBA00000971"/>
    </source>
</evidence>
<dbReference type="SUPFAM" id="SSF54534">
    <property type="entry name" value="FKBP-like"/>
    <property type="match status" value="1"/>
</dbReference>
<dbReference type="InterPro" id="IPR037041">
    <property type="entry name" value="Trigger_fac_C_sf"/>
</dbReference>
<dbReference type="GO" id="GO:0044183">
    <property type="term" value="F:protein folding chaperone"/>
    <property type="evidence" value="ECO:0007669"/>
    <property type="project" value="TreeGrafter"/>
</dbReference>
<dbReference type="STRING" id="1157962.A0A250XDQ2"/>
<evidence type="ECO:0000259" key="8">
    <source>
        <dbReference type="Pfam" id="PF05697"/>
    </source>
</evidence>
<keyword evidence="11" id="KW-1185">Reference proteome</keyword>
<dbReference type="EMBL" id="BEGY01000062">
    <property type="protein sequence ID" value="GAX81186.1"/>
    <property type="molecule type" value="Genomic_DNA"/>
</dbReference>
<dbReference type="OrthoDB" id="3366at2759"/>
<dbReference type="EC" id="5.2.1.8" evidence="3"/>
<dbReference type="InterPro" id="IPR046357">
    <property type="entry name" value="PPIase_dom_sf"/>
</dbReference>
<dbReference type="GO" id="GO:0015031">
    <property type="term" value="P:protein transport"/>
    <property type="evidence" value="ECO:0007669"/>
    <property type="project" value="InterPro"/>
</dbReference>
<gene>
    <name evidence="10" type="ORF">CEUSTIGMA_g8619.t1</name>
</gene>
<keyword evidence="5" id="KW-0143">Chaperone</keyword>
<dbReference type="Gene3D" id="1.10.3120.10">
    <property type="entry name" value="Trigger factor, C-terminal domain"/>
    <property type="match status" value="1"/>
</dbReference>
<proteinExistence type="inferred from homology"/>
<evidence type="ECO:0000313" key="10">
    <source>
        <dbReference type="EMBL" id="GAX81186.1"/>
    </source>
</evidence>
<evidence type="ECO:0000256" key="4">
    <source>
        <dbReference type="ARBA" id="ARBA00023110"/>
    </source>
</evidence>
<evidence type="ECO:0000256" key="5">
    <source>
        <dbReference type="ARBA" id="ARBA00023186"/>
    </source>
</evidence>
<protein>
    <recommendedName>
        <fullName evidence="3">peptidylprolyl isomerase</fullName>
        <ecNumber evidence="3">5.2.1.8</ecNumber>
    </recommendedName>
</protein>
<evidence type="ECO:0000259" key="9">
    <source>
        <dbReference type="Pfam" id="PF05698"/>
    </source>
</evidence>
<feature type="domain" description="Trigger factor C-terminal" evidence="9">
    <location>
        <begin position="376"/>
        <end position="517"/>
    </location>
</feature>
<dbReference type="PANTHER" id="PTHR30560">
    <property type="entry name" value="TRIGGER FACTOR CHAPERONE AND PEPTIDYL-PROLYL CIS/TRANS ISOMERASE"/>
    <property type="match status" value="1"/>
</dbReference>
<comment type="similarity">
    <text evidence="2">Belongs to the FKBP-type PPIase family. Tig subfamily.</text>
</comment>
<dbReference type="InterPro" id="IPR008881">
    <property type="entry name" value="Trigger_fac_ribosome-bd_bac"/>
</dbReference>
<dbReference type="SUPFAM" id="SSF102735">
    <property type="entry name" value="Trigger factor ribosome-binding domain"/>
    <property type="match status" value="1"/>
</dbReference>
<evidence type="ECO:0000313" key="11">
    <source>
        <dbReference type="Proteomes" id="UP000232323"/>
    </source>
</evidence>
<comment type="catalytic activity">
    <reaction evidence="1">
        <text>[protein]-peptidylproline (omega=180) = [protein]-peptidylproline (omega=0)</text>
        <dbReference type="Rhea" id="RHEA:16237"/>
        <dbReference type="Rhea" id="RHEA-COMP:10747"/>
        <dbReference type="Rhea" id="RHEA-COMP:10748"/>
        <dbReference type="ChEBI" id="CHEBI:83833"/>
        <dbReference type="ChEBI" id="CHEBI:83834"/>
        <dbReference type="EC" id="5.2.1.8"/>
    </reaction>
</comment>
<organism evidence="10 11">
    <name type="scientific">Chlamydomonas eustigma</name>
    <dbReference type="NCBI Taxonomy" id="1157962"/>
    <lineage>
        <taxon>Eukaryota</taxon>
        <taxon>Viridiplantae</taxon>
        <taxon>Chlorophyta</taxon>
        <taxon>core chlorophytes</taxon>
        <taxon>Chlorophyceae</taxon>
        <taxon>CS clade</taxon>
        <taxon>Chlamydomonadales</taxon>
        <taxon>Chlamydomonadaceae</taxon>
        <taxon>Chlamydomonas</taxon>
    </lineage>
</organism>
<dbReference type="Gene3D" id="3.30.70.1050">
    <property type="entry name" value="Trigger factor ribosome-binding domain"/>
    <property type="match status" value="1"/>
</dbReference>
<dbReference type="GO" id="GO:0003755">
    <property type="term" value="F:peptidyl-prolyl cis-trans isomerase activity"/>
    <property type="evidence" value="ECO:0007669"/>
    <property type="project" value="UniProtKB-KW"/>
</dbReference>
<keyword evidence="6" id="KW-0413">Isomerase</keyword>
<dbReference type="Pfam" id="PF05697">
    <property type="entry name" value="Trigger_N"/>
    <property type="match status" value="1"/>
</dbReference>
<feature type="domain" description="Trigger factor ribosome-binding bacterial" evidence="8">
    <location>
        <begin position="83"/>
        <end position="221"/>
    </location>
</feature>
<keyword evidence="7" id="KW-0175">Coiled coil</keyword>
<sequence length="540" mass="61349">MRLHSYKSCRAQAVRAEALAVSACFPTTIAKHRVQKLSNGIQKCSMPTLQTCMRAHQRPSIHSHRRLVTVAAAAAAAADSNIKVEKTEVSPTIRRLSITVPSDMTQECFKTTVDNLRGVVGNLKGFRKDQIPLSMLITQCGGQRTFKITVIEEIMEKTMEEVIAGVGDPIVPDSVRITSDINDLEANFDPAKPFKLEFEYETVPPIVWKRPYREVEVTIKDNGDLNTDNEAVEDLIRQFRKQKGFQRVVVGRGLQRGDTCIMDIDILSKESKAPFPGMCKSKITFDTEVDPLDLHKEMAGMVNGEERTFSLTFPADYNVELWRGMEAEVTIKLRELFQWVLPEFDDTFVKTNFVSEFESAEDMRKGLLATTAMERVKDLDQQLEDQVMDAVVSCIDIAEVPEKLVLEMGNNNYRNNLYYMMKKGMASQEDLEKLLTEDLVNGYIEKHRKDLQDMVTFNIAVDNIFEAEGLQLQDEDIEAEMELQKKQYQSQKMEYDAESLRSQVIDSMKHVTVIEWLKDNLKRNVIPYTSPTDASATPGN</sequence>
<dbReference type="Pfam" id="PF05698">
    <property type="entry name" value="Trigger_C"/>
    <property type="match status" value="1"/>
</dbReference>
<dbReference type="AlphaFoldDB" id="A0A250XDQ2"/>
<reference evidence="10 11" key="1">
    <citation type="submission" date="2017-08" db="EMBL/GenBank/DDBJ databases">
        <title>Acidophilic green algal genome provides insights into adaptation to an acidic environment.</title>
        <authorList>
            <person name="Hirooka S."/>
            <person name="Hirose Y."/>
            <person name="Kanesaki Y."/>
            <person name="Higuchi S."/>
            <person name="Fujiwara T."/>
            <person name="Onuma R."/>
            <person name="Era A."/>
            <person name="Ohbayashi R."/>
            <person name="Uzuka A."/>
            <person name="Nozaki H."/>
            <person name="Yoshikawa H."/>
            <person name="Miyagishima S.Y."/>
        </authorList>
    </citation>
    <scope>NUCLEOTIDE SEQUENCE [LARGE SCALE GENOMIC DNA]</scope>
    <source>
        <strain evidence="10 11">NIES-2499</strain>
    </source>
</reference>
<dbReference type="Gene3D" id="3.10.50.40">
    <property type="match status" value="1"/>
</dbReference>
<dbReference type="GO" id="GO:0043022">
    <property type="term" value="F:ribosome binding"/>
    <property type="evidence" value="ECO:0007669"/>
    <property type="project" value="TreeGrafter"/>
</dbReference>
<dbReference type="SUPFAM" id="SSF109998">
    <property type="entry name" value="Triger factor/SurA peptide-binding domain-like"/>
    <property type="match status" value="1"/>
</dbReference>
<dbReference type="InterPro" id="IPR005215">
    <property type="entry name" value="Trig_fac"/>
</dbReference>
<evidence type="ECO:0000256" key="2">
    <source>
        <dbReference type="ARBA" id="ARBA00005464"/>
    </source>
</evidence>
<comment type="caution">
    <text evidence="10">The sequence shown here is derived from an EMBL/GenBank/DDBJ whole genome shotgun (WGS) entry which is preliminary data.</text>
</comment>
<dbReference type="PANTHER" id="PTHR30560:SF3">
    <property type="entry name" value="TRIGGER FACTOR-LIKE PROTEIN TIG, CHLOROPLASTIC"/>
    <property type="match status" value="1"/>
</dbReference>